<accession>A0A1M6HAX1</accession>
<dbReference type="STRING" id="579105.SAMN04488096_11027"/>
<evidence type="ECO:0008006" key="3">
    <source>
        <dbReference type="Google" id="ProtNLM"/>
    </source>
</evidence>
<sequence length="277" mass="32361">MKAKFIILSFLFYYNLSQGQNVFCLKSSENNSPIKYAYIYVDNKITTYSDSLGIFKLNDNHLNSNIKIKALGYKTLDSLSLENRTKFFMEVEPFTLDSVFITQKKHLKNYKLGLIKNGNVGIVCTAEHNKISQVSKLFLNEFDKITYLDKLEFKALCSDKNRIISIVVYSVGKNGKPNTILHNNNLICYLKKGHKKYEIDLSHLNIIFPKNGVFIALNYIFLDQNKSYTNKKHNWFYYEPSLDAIKVKDYTDSWYYINNVWEKSKIYSLSMQLILTD</sequence>
<organism evidence="1 2">
    <name type="scientific">Mesonia phycicola</name>
    <dbReference type="NCBI Taxonomy" id="579105"/>
    <lineage>
        <taxon>Bacteria</taxon>
        <taxon>Pseudomonadati</taxon>
        <taxon>Bacteroidota</taxon>
        <taxon>Flavobacteriia</taxon>
        <taxon>Flavobacteriales</taxon>
        <taxon>Flavobacteriaceae</taxon>
        <taxon>Mesonia</taxon>
    </lineage>
</organism>
<dbReference type="EMBL" id="FQYY01000010">
    <property type="protein sequence ID" value="SHJ19259.1"/>
    <property type="molecule type" value="Genomic_DNA"/>
</dbReference>
<keyword evidence="2" id="KW-1185">Reference proteome</keyword>
<name>A0A1M6HAX1_9FLAO</name>
<dbReference type="AlphaFoldDB" id="A0A1M6HAX1"/>
<gene>
    <name evidence="1" type="ORF">SAMN04488096_11027</name>
</gene>
<proteinExistence type="predicted"/>
<evidence type="ECO:0000313" key="2">
    <source>
        <dbReference type="Proteomes" id="UP000184225"/>
    </source>
</evidence>
<dbReference type="RefSeq" id="WP_073153340.1">
    <property type="nucleotide sequence ID" value="NZ_FQYY01000010.1"/>
</dbReference>
<dbReference type="Proteomes" id="UP000184225">
    <property type="component" value="Unassembled WGS sequence"/>
</dbReference>
<evidence type="ECO:0000313" key="1">
    <source>
        <dbReference type="EMBL" id="SHJ19259.1"/>
    </source>
</evidence>
<protein>
    <recommendedName>
        <fullName evidence="3">CarboxypepD_reg-like domain-containing protein</fullName>
    </recommendedName>
</protein>
<reference evidence="1 2" key="1">
    <citation type="submission" date="2016-11" db="EMBL/GenBank/DDBJ databases">
        <authorList>
            <person name="Jaros S."/>
            <person name="Januszkiewicz K."/>
            <person name="Wedrychowicz H."/>
        </authorList>
    </citation>
    <scope>NUCLEOTIDE SEQUENCE [LARGE SCALE GENOMIC DNA]</scope>
    <source>
        <strain evidence="1 2">DSM 21425</strain>
    </source>
</reference>
<dbReference type="OrthoDB" id="1201225at2"/>